<feature type="region of interest" description="Disordered" evidence="5">
    <location>
        <begin position="41"/>
        <end position="102"/>
    </location>
</feature>
<feature type="coiled-coil region" evidence="4">
    <location>
        <begin position="236"/>
        <end position="270"/>
    </location>
</feature>
<comment type="similarity">
    <text evidence="3">Belongs to the UreF family.</text>
</comment>
<dbReference type="InterPro" id="IPR002639">
    <property type="entry name" value="UreF"/>
</dbReference>
<dbReference type="PANTHER" id="PTHR33620:SF1">
    <property type="entry name" value="UREASE ACCESSORY PROTEIN F"/>
    <property type="match status" value="1"/>
</dbReference>
<keyword evidence="1" id="KW-0996">Nickel insertion</keyword>
<dbReference type="HAMAP" id="MF_01385">
    <property type="entry name" value="UreF"/>
    <property type="match status" value="1"/>
</dbReference>
<evidence type="ECO:0000256" key="3">
    <source>
        <dbReference type="ARBA" id="ARBA00046339"/>
    </source>
</evidence>
<evidence type="ECO:0000256" key="2">
    <source>
        <dbReference type="ARBA" id="ARBA00023186"/>
    </source>
</evidence>
<feature type="compositionally biased region" description="Basic and acidic residues" evidence="5">
    <location>
        <begin position="143"/>
        <end position="152"/>
    </location>
</feature>
<keyword evidence="4" id="KW-0175">Coiled coil</keyword>
<protein>
    <submittedName>
        <fullName evidence="7">Urease accessory protein UreF-like protein</fullName>
    </submittedName>
</protein>
<gene>
    <name evidence="7" type="ORF">QBC46DRAFT_248730</name>
</gene>
<sequence>MISWALKRNSAKDAQGTDDTTQIDLPDTPAPVFAVRALKTALFGTPAPRDRTERKVSNDSKKQAKDDDAADLDPKSPARLPGILLTPGTATARRKRVSFGHDVKEGKDAIALKRHSTGGLPDDSSPFVDNNDEGTGKSRPKTRLTEALENSRKNKNAHQVPGTDAKDFAAASEDAWEETDDDFDDYDYDPDMTVDLNEPHSRSGKYWKSYFESYHSDAKVEMERLVKYKQLAKSYAKKKDAEAVDLNEKLKEEQERVKEMERKVAEMSRQVALRTKKSGGDFDSRMMVEELTKQTALAVEYKKQVEELESILLEDHDEPREKDAGGRRQHHVASPRTQKTILETQRELRRARSQVKELENLKEERDRLKSELKFAEQRATKLADENKKISGDLSETAPKIQDLEKKLEQSTKQLDQKDAELKKLKADYDKLKEDAKARYMEAQQVLHKKNEKISQLQDELKSLKAEKTEKSDAAAPESRWTARAKAFEEKLKASHERLNELRRVSIERGLISPAQAAAAPTEKAKPRERVIRKKLEKAKDTNDYDEALVSSRALRQRIEAEMGKRPHSTVGLPGVLSDIANLQNSRSSSAASAGSAKNQTTTTTTAITTSTNTSRHARAQVATERLSMATNSDKPVRAPVIARPPSRLSESELESPQIDLMQDKFARLGGGGGVGGGGGIGDTSTWSVANTTRTALPADRKAAAIARLQRKRQERLRQEQQQQQQQQQQQFRPPVLLGFHFLLLLSDSALPLGSFAFSSGLESYLAHSKAGLSSSTSPYSFSAFLPVSVSSYASTTLPFVLSAHRSTTATANNICDVLADLDDALDATIVCTVGRRASIAQGRALLSIWERSLSSSPSSSSSSPSISTSGLDGLKSFSTLLKQPPKDDGLPPVFAHLPPLFGAICALVGLSLHQTAYVFLLGHIKALVSAAVRAGMFGPYQAQKTLASRLVQGLITAMIQREWDTEIEKAGQSVPVMDLWFGRHEVLYSRIFNS</sequence>
<evidence type="ECO:0000259" key="6">
    <source>
        <dbReference type="Pfam" id="PF11500"/>
    </source>
</evidence>
<dbReference type="Gene3D" id="1.10.4190.10">
    <property type="entry name" value="Urease accessory protein UreF"/>
    <property type="match status" value="1"/>
</dbReference>
<dbReference type="InterPro" id="IPR021589">
    <property type="entry name" value="Cut12"/>
</dbReference>
<feature type="region of interest" description="Disordered" evidence="5">
    <location>
        <begin position="378"/>
        <end position="401"/>
    </location>
</feature>
<keyword evidence="8" id="KW-1185">Reference proteome</keyword>
<feature type="compositionally biased region" description="Low complexity" evidence="5">
    <location>
        <begin position="719"/>
        <end position="729"/>
    </location>
</feature>
<feature type="region of interest" description="Disordered" evidence="5">
    <location>
        <begin position="315"/>
        <end position="347"/>
    </location>
</feature>
<dbReference type="Proteomes" id="UP001303473">
    <property type="component" value="Unassembled WGS sequence"/>
</dbReference>
<proteinExistence type="inferred from homology"/>
<feature type="region of interest" description="Disordered" evidence="5">
    <location>
        <begin position="586"/>
        <end position="655"/>
    </location>
</feature>
<feature type="region of interest" description="Disordered" evidence="5">
    <location>
        <begin position="114"/>
        <end position="171"/>
    </location>
</feature>
<evidence type="ECO:0000313" key="8">
    <source>
        <dbReference type="Proteomes" id="UP001303473"/>
    </source>
</evidence>
<keyword evidence="2" id="KW-0143">Chaperone</keyword>
<organism evidence="7 8">
    <name type="scientific">Diplogelasinospora grovesii</name>
    <dbReference type="NCBI Taxonomy" id="303347"/>
    <lineage>
        <taxon>Eukaryota</taxon>
        <taxon>Fungi</taxon>
        <taxon>Dikarya</taxon>
        <taxon>Ascomycota</taxon>
        <taxon>Pezizomycotina</taxon>
        <taxon>Sordariomycetes</taxon>
        <taxon>Sordariomycetidae</taxon>
        <taxon>Sordariales</taxon>
        <taxon>Diplogelasinosporaceae</taxon>
        <taxon>Diplogelasinospora</taxon>
    </lineage>
</organism>
<feature type="region of interest" description="Disordered" evidence="5">
    <location>
        <begin position="710"/>
        <end position="729"/>
    </location>
</feature>
<evidence type="ECO:0000313" key="7">
    <source>
        <dbReference type="EMBL" id="KAK3945814.1"/>
    </source>
</evidence>
<feature type="compositionally biased region" description="Basic and acidic residues" evidence="5">
    <location>
        <begin position="315"/>
        <end position="326"/>
    </location>
</feature>
<dbReference type="Pfam" id="PF11500">
    <property type="entry name" value="Cut12"/>
    <property type="match status" value="1"/>
</dbReference>
<dbReference type="InterPro" id="IPR038277">
    <property type="entry name" value="UreF_sf"/>
</dbReference>
<evidence type="ECO:0000256" key="5">
    <source>
        <dbReference type="SAM" id="MobiDB-lite"/>
    </source>
</evidence>
<feature type="compositionally biased region" description="Low complexity" evidence="5">
    <location>
        <begin position="586"/>
        <end position="613"/>
    </location>
</feature>
<dbReference type="EMBL" id="MU853753">
    <property type="protein sequence ID" value="KAK3945814.1"/>
    <property type="molecule type" value="Genomic_DNA"/>
</dbReference>
<feature type="region of interest" description="Disordered" evidence="5">
    <location>
        <begin position="1"/>
        <end position="27"/>
    </location>
</feature>
<comment type="caution">
    <text evidence="7">The sequence shown here is derived from an EMBL/GenBank/DDBJ whole genome shotgun (WGS) entry which is preliminary data.</text>
</comment>
<evidence type="ECO:0000256" key="4">
    <source>
        <dbReference type="SAM" id="Coils"/>
    </source>
</evidence>
<accession>A0AAN6S9V2</accession>
<feature type="compositionally biased region" description="Basic and acidic residues" evidence="5">
    <location>
        <begin position="48"/>
        <end position="76"/>
    </location>
</feature>
<feature type="compositionally biased region" description="Basic and acidic residues" evidence="5">
    <location>
        <begin position="378"/>
        <end position="390"/>
    </location>
</feature>
<dbReference type="AlphaFoldDB" id="A0AAN6S9V2"/>
<evidence type="ECO:0000256" key="1">
    <source>
        <dbReference type="ARBA" id="ARBA00022988"/>
    </source>
</evidence>
<dbReference type="PANTHER" id="PTHR33620">
    <property type="entry name" value="UREASE ACCESSORY PROTEIN F"/>
    <property type="match status" value="1"/>
</dbReference>
<name>A0AAN6S9V2_9PEZI</name>
<dbReference type="Pfam" id="PF01730">
    <property type="entry name" value="UreF"/>
    <property type="match status" value="1"/>
</dbReference>
<dbReference type="GO" id="GO:0016151">
    <property type="term" value="F:nickel cation binding"/>
    <property type="evidence" value="ECO:0007669"/>
    <property type="project" value="InterPro"/>
</dbReference>
<reference evidence="8" key="1">
    <citation type="journal article" date="2023" name="Mol. Phylogenet. Evol.">
        <title>Genome-scale phylogeny and comparative genomics of the fungal order Sordariales.</title>
        <authorList>
            <person name="Hensen N."/>
            <person name="Bonometti L."/>
            <person name="Westerberg I."/>
            <person name="Brannstrom I.O."/>
            <person name="Guillou S."/>
            <person name="Cros-Aarteil S."/>
            <person name="Calhoun S."/>
            <person name="Haridas S."/>
            <person name="Kuo A."/>
            <person name="Mondo S."/>
            <person name="Pangilinan J."/>
            <person name="Riley R."/>
            <person name="LaButti K."/>
            <person name="Andreopoulos B."/>
            <person name="Lipzen A."/>
            <person name="Chen C."/>
            <person name="Yan M."/>
            <person name="Daum C."/>
            <person name="Ng V."/>
            <person name="Clum A."/>
            <person name="Steindorff A."/>
            <person name="Ohm R.A."/>
            <person name="Martin F."/>
            <person name="Silar P."/>
            <person name="Natvig D.O."/>
            <person name="Lalanne C."/>
            <person name="Gautier V."/>
            <person name="Ament-Velasquez S.L."/>
            <person name="Kruys A."/>
            <person name="Hutchinson M.I."/>
            <person name="Powell A.J."/>
            <person name="Barry K."/>
            <person name="Miller A.N."/>
            <person name="Grigoriev I.V."/>
            <person name="Debuchy R."/>
            <person name="Gladieux P."/>
            <person name="Hiltunen Thoren M."/>
            <person name="Johannesson H."/>
        </authorList>
    </citation>
    <scope>NUCLEOTIDE SEQUENCE [LARGE SCALE GENOMIC DNA]</scope>
    <source>
        <strain evidence="8">CBS 340.73</strain>
    </source>
</reference>
<feature type="domain" description="Spindle pole body-associated protein cut12" evidence="6">
    <location>
        <begin position="138"/>
        <end position="278"/>
    </location>
</feature>